<keyword evidence="6" id="KW-1185">Reference proteome</keyword>
<dbReference type="PANTHER" id="PTHR24198">
    <property type="entry name" value="ANKYRIN REPEAT AND PROTEIN KINASE DOMAIN-CONTAINING PROTEIN"/>
    <property type="match status" value="1"/>
</dbReference>
<accession>A0AAD6CHA2</accession>
<dbReference type="EMBL" id="JAQIZZ010000011">
    <property type="protein sequence ID" value="KAJ5522934.1"/>
    <property type="molecule type" value="Genomic_DNA"/>
</dbReference>
<dbReference type="PROSITE" id="PS50297">
    <property type="entry name" value="ANK_REP_REGION"/>
    <property type="match status" value="2"/>
</dbReference>
<dbReference type="Pfam" id="PF12796">
    <property type="entry name" value="Ank_2"/>
    <property type="match status" value="1"/>
</dbReference>
<dbReference type="GO" id="GO:0005737">
    <property type="term" value="C:cytoplasm"/>
    <property type="evidence" value="ECO:0007669"/>
    <property type="project" value="TreeGrafter"/>
</dbReference>
<proteinExistence type="predicted"/>
<evidence type="ECO:0000313" key="5">
    <source>
        <dbReference type="EMBL" id="KAJ5522934.1"/>
    </source>
</evidence>
<evidence type="ECO:0008006" key="7">
    <source>
        <dbReference type="Google" id="ProtNLM"/>
    </source>
</evidence>
<evidence type="ECO:0000256" key="2">
    <source>
        <dbReference type="ARBA" id="ARBA00023043"/>
    </source>
</evidence>
<feature type="compositionally biased region" description="Basic and acidic residues" evidence="4">
    <location>
        <begin position="584"/>
        <end position="593"/>
    </location>
</feature>
<evidence type="ECO:0000256" key="1">
    <source>
        <dbReference type="ARBA" id="ARBA00022737"/>
    </source>
</evidence>
<comment type="caution">
    <text evidence="5">The sequence shown here is derived from an EMBL/GenBank/DDBJ whole genome shotgun (WGS) entry which is preliminary data.</text>
</comment>
<feature type="region of interest" description="Disordered" evidence="4">
    <location>
        <begin position="570"/>
        <end position="604"/>
    </location>
</feature>
<feature type="repeat" description="ANK" evidence="3">
    <location>
        <begin position="493"/>
        <end position="525"/>
    </location>
</feature>
<organism evidence="5 6">
    <name type="scientific">Penicillium frequentans</name>
    <dbReference type="NCBI Taxonomy" id="3151616"/>
    <lineage>
        <taxon>Eukaryota</taxon>
        <taxon>Fungi</taxon>
        <taxon>Dikarya</taxon>
        <taxon>Ascomycota</taxon>
        <taxon>Pezizomycotina</taxon>
        <taxon>Eurotiomycetes</taxon>
        <taxon>Eurotiomycetidae</taxon>
        <taxon>Eurotiales</taxon>
        <taxon>Aspergillaceae</taxon>
        <taxon>Penicillium</taxon>
    </lineage>
</organism>
<dbReference type="InterPro" id="IPR036770">
    <property type="entry name" value="Ankyrin_rpt-contain_sf"/>
</dbReference>
<reference evidence="5 6" key="1">
    <citation type="journal article" date="2023" name="IMA Fungus">
        <title>Comparative genomic study of the Penicillium genus elucidates a diverse pangenome and 15 lateral gene transfer events.</title>
        <authorList>
            <person name="Petersen C."/>
            <person name="Sorensen T."/>
            <person name="Nielsen M.R."/>
            <person name="Sondergaard T.E."/>
            <person name="Sorensen J.L."/>
            <person name="Fitzpatrick D.A."/>
            <person name="Frisvad J.C."/>
            <person name="Nielsen K.L."/>
        </authorList>
    </citation>
    <scope>NUCLEOTIDE SEQUENCE [LARGE SCALE GENOMIC DNA]</scope>
    <source>
        <strain evidence="5 6">IBT 35679</strain>
    </source>
</reference>
<dbReference type="SUPFAM" id="SSF48403">
    <property type="entry name" value="Ankyrin repeat"/>
    <property type="match status" value="2"/>
</dbReference>
<feature type="repeat" description="ANK" evidence="3">
    <location>
        <begin position="526"/>
        <end position="546"/>
    </location>
</feature>
<evidence type="ECO:0000256" key="4">
    <source>
        <dbReference type="SAM" id="MobiDB-lite"/>
    </source>
</evidence>
<dbReference type="Gene3D" id="1.25.40.20">
    <property type="entry name" value="Ankyrin repeat-containing domain"/>
    <property type="match status" value="2"/>
</dbReference>
<name>A0AAD6CHA2_9EURO</name>
<dbReference type="PANTHER" id="PTHR24198:SF165">
    <property type="entry name" value="ANKYRIN REPEAT-CONTAINING PROTEIN-RELATED"/>
    <property type="match status" value="1"/>
</dbReference>
<keyword evidence="1" id="KW-0677">Repeat</keyword>
<keyword evidence="2 3" id="KW-0040">ANK repeat</keyword>
<dbReference type="InterPro" id="IPR002110">
    <property type="entry name" value="Ankyrin_rpt"/>
</dbReference>
<dbReference type="AlphaFoldDB" id="A0AAD6CHA2"/>
<evidence type="ECO:0000313" key="6">
    <source>
        <dbReference type="Proteomes" id="UP001220324"/>
    </source>
</evidence>
<evidence type="ECO:0000256" key="3">
    <source>
        <dbReference type="PROSITE-ProRule" id="PRU00023"/>
    </source>
</evidence>
<gene>
    <name evidence="5" type="ORF">N7494_013248</name>
</gene>
<dbReference type="PROSITE" id="PS50088">
    <property type="entry name" value="ANK_REPEAT"/>
    <property type="match status" value="2"/>
</dbReference>
<dbReference type="SMART" id="SM00248">
    <property type="entry name" value="ANK"/>
    <property type="match status" value="5"/>
</dbReference>
<protein>
    <recommendedName>
        <fullName evidence="7">Ankyrin</fullName>
    </recommendedName>
</protein>
<sequence length="1177" mass="132623">MTSYLPEELCIDRDKFFKRLSPTEGAKSQDQEVVFNEYLLKDRYLRRLFAQPSVDQAYMGETIGIVPVYDSLERLIVTRNVGLYGSDSDRYIFEKPREDSTKCFALEPSLEIVKTKFARSTEDILKNLDWSNIVVAGGSVSNSLHYMGSWDLPPDADIDIFLYGLQERDLKEKVLAIWDTICENGAHKWAAQDPSGTLEEPGRELADRTVNVITIFSSHYKRRVQIVLRLYRSISEILVGFDIDGSAVAFNGHQVYASPRAIAAFISGANRTDIDRISPSYVHRLVKYRGRGLEPYFPELIRDRINPAIYGRPKNHLTGLAQLLHAARFRDAPEELYRKAHRPCAIDSMYSTFVIPQELGTNTIAILKYRKEQDWDMNYKQRMTDRRFIHRHPAFFGAMKDVFEDCCLSCKQSDALSTESTASYVSGPLRFLQNNPGQQGVGSFNPMTNQTWTRMAYVEPTGKLRSAIITRDVSQIKETLENEEFNVNQYDHTGQTPLQLACAVSSRDVVECFLDRGASLTLRGDDGQTALHIAASRGDVEIIRALHAGCQKYYPQFCCHMDDGVEPIQKGEDCPVPRPTSNENHPDSREHSIRPRAPTETQSGQMKINTLTTRKDKTLPVHLAVLHGHAAAVQELVKLFGARVDIPWNPTSVGSHRISNLTLAGSLPPESQSQMIQMLYKLNPDLHKRKTQATPVGNTTLVRNTSRSLADLIRVFEGTQIHSKRLAVPDVNTRSSGPSRPTVQSRGRIFDFLPPPYYGQGQTSQQPLTNGDVIDSLAEKFDSGVAEKNIHVLKDIVRATGFPFIGLTKYYRQDKEARYQGLKVYGKREPPPQWKPLDRELRSHWSPLYIAALAGEVSCISWLLNTTSDVSSDTPVNLLSSFLLSKDLPVDVPQLEKVVEDWLWMKGNLLLHYSIGPKSEEYVRLIRKIIKSQPRMLEERAAGTYTPLSLSFVLHDHVWAEVFAQSGTVDLEHVCDQNGNNLLHLLLDQGTKEDCQRLLGTLSEETVQSILVGRNSVTMKTPFAQWLHQICEAQGTGVGHSQSSSNLAVAERVKMMKYMFALATERNIPAFDLLGGAGNRSIHEAVKHGLFEILEVVLELDPGLCHCEDMSGNTAFEVGQKELVKEALRAPNRVQLEDLRVFLQRCEKEGNKRRDISPQQVKDIMNSLFPLPRITGT</sequence>
<dbReference type="Proteomes" id="UP001220324">
    <property type="component" value="Unassembled WGS sequence"/>
</dbReference>